<reference evidence="10 11" key="1">
    <citation type="submission" date="2023-11" db="EMBL/GenBank/DDBJ databases">
        <authorList>
            <person name="Okamura Y."/>
        </authorList>
    </citation>
    <scope>NUCLEOTIDE SEQUENCE [LARGE SCALE GENOMIC DNA]</scope>
</reference>
<comment type="similarity">
    <text evidence="1">Belongs to the TTC21 family.</text>
</comment>
<evidence type="ECO:0000259" key="7">
    <source>
        <dbReference type="Pfam" id="PF25063"/>
    </source>
</evidence>
<comment type="caution">
    <text evidence="10">The sequence shown here is derived from an EMBL/GenBank/DDBJ whole genome shotgun (WGS) entry which is preliminary data.</text>
</comment>
<evidence type="ECO:0000256" key="1">
    <source>
        <dbReference type="ARBA" id="ARBA00010935"/>
    </source>
</evidence>
<dbReference type="InterPro" id="IPR056836">
    <property type="entry name" value="ARM_TT21_4th"/>
</dbReference>
<dbReference type="SMART" id="SM00028">
    <property type="entry name" value="TPR"/>
    <property type="match status" value="10"/>
</dbReference>
<dbReference type="InterPro" id="IPR011990">
    <property type="entry name" value="TPR-like_helical_dom_sf"/>
</dbReference>
<dbReference type="Gene3D" id="1.25.40.10">
    <property type="entry name" value="Tetratricopeptide repeat domain"/>
    <property type="match status" value="5"/>
</dbReference>
<feature type="repeat" description="TPR" evidence="4">
    <location>
        <begin position="682"/>
        <end position="715"/>
    </location>
</feature>
<dbReference type="GO" id="GO:0035721">
    <property type="term" value="P:intraciliary retrograde transport"/>
    <property type="evidence" value="ECO:0007669"/>
    <property type="project" value="TreeGrafter"/>
</dbReference>
<keyword evidence="2" id="KW-0677">Repeat</keyword>
<dbReference type="InterPro" id="IPR056833">
    <property type="entry name" value="ARM_TT21_N"/>
</dbReference>
<evidence type="ECO:0008006" key="12">
    <source>
        <dbReference type="Google" id="ProtNLM"/>
    </source>
</evidence>
<feature type="repeat" description="TPR" evidence="4">
    <location>
        <begin position="34"/>
        <end position="67"/>
    </location>
</feature>
<dbReference type="Pfam" id="PF25063">
    <property type="entry name" value="ARM_TT21_C"/>
    <property type="match status" value="1"/>
</dbReference>
<feature type="domain" description="Tetratricopeptide repeat protein 21A/21B fifth ARM repeats" evidence="8">
    <location>
        <begin position="880"/>
        <end position="995"/>
    </location>
</feature>
<dbReference type="GO" id="GO:0061512">
    <property type="term" value="P:protein localization to cilium"/>
    <property type="evidence" value="ECO:0007669"/>
    <property type="project" value="TreeGrafter"/>
</dbReference>
<dbReference type="InterPro" id="IPR056832">
    <property type="entry name" value="ARM_TT21_2nd"/>
</dbReference>
<evidence type="ECO:0000256" key="3">
    <source>
        <dbReference type="ARBA" id="ARBA00022803"/>
    </source>
</evidence>
<accession>A0AAV1JBL9</accession>
<dbReference type="InterPro" id="IPR040364">
    <property type="entry name" value="TTC21A/TTC21B"/>
</dbReference>
<evidence type="ECO:0000259" key="6">
    <source>
        <dbReference type="Pfam" id="PF25062"/>
    </source>
</evidence>
<evidence type="ECO:0000256" key="2">
    <source>
        <dbReference type="ARBA" id="ARBA00022737"/>
    </source>
</evidence>
<evidence type="ECO:0000259" key="9">
    <source>
        <dbReference type="Pfam" id="PF25068"/>
    </source>
</evidence>
<dbReference type="EMBL" id="CAVLEF010000007">
    <property type="protein sequence ID" value="CAK1545877.1"/>
    <property type="molecule type" value="Genomic_DNA"/>
</dbReference>
<keyword evidence="11" id="KW-1185">Reference proteome</keyword>
<dbReference type="Pfam" id="PF25064">
    <property type="entry name" value="ARM_TT21_5th"/>
    <property type="match status" value="1"/>
</dbReference>
<evidence type="ECO:0000313" key="11">
    <source>
        <dbReference type="Proteomes" id="UP001497472"/>
    </source>
</evidence>
<feature type="domain" description="Tetratricopeptide repeat protein 21A/21B second ARM" evidence="5">
    <location>
        <begin position="195"/>
        <end position="467"/>
    </location>
</feature>
<dbReference type="PANTHER" id="PTHR14699">
    <property type="entry name" value="STI2 PROTEIN-RELATED"/>
    <property type="match status" value="1"/>
</dbReference>
<feature type="domain" description="Tetratricopeptide repeat protein 21A/21B C-terminal ARM" evidence="7">
    <location>
        <begin position="1016"/>
        <end position="1221"/>
    </location>
</feature>
<proteinExistence type="inferred from homology"/>
<evidence type="ECO:0000313" key="10">
    <source>
        <dbReference type="EMBL" id="CAK1545877.1"/>
    </source>
</evidence>
<feature type="domain" description="Tetratricopeptide repeat protein 21A/21B fourth ARM" evidence="9">
    <location>
        <begin position="684"/>
        <end position="839"/>
    </location>
</feature>
<dbReference type="Pfam" id="PF25058">
    <property type="entry name" value="ARM_TT21"/>
    <property type="match status" value="1"/>
</dbReference>
<dbReference type="SUPFAM" id="SSF48452">
    <property type="entry name" value="TPR-like"/>
    <property type="match status" value="5"/>
</dbReference>
<dbReference type="Pfam" id="PF25060">
    <property type="entry name" value="ARM_TT21_2nd"/>
    <property type="match status" value="1"/>
</dbReference>
<dbReference type="Pfam" id="PF25062">
    <property type="entry name" value="ARM_TT21_N"/>
    <property type="match status" value="1"/>
</dbReference>
<dbReference type="Proteomes" id="UP001497472">
    <property type="component" value="Unassembled WGS sequence"/>
</dbReference>
<gene>
    <name evidence="10" type="ORF">LNINA_LOCUS5490</name>
</gene>
<feature type="domain" description="Tetratricopeptide repeat protein 21A/21B N-terminal ARM repeat" evidence="6">
    <location>
        <begin position="1"/>
        <end position="157"/>
    </location>
</feature>
<keyword evidence="3 4" id="KW-0802">TPR repeat</keyword>
<organism evidence="10 11">
    <name type="scientific">Leptosia nina</name>
    <dbReference type="NCBI Taxonomy" id="320188"/>
    <lineage>
        <taxon>Eukaryota</taxon>
        <taxon>Metazoa</taxon>
        <taxon>Ecdysozoa</taxon>
        <taxon>Arthropoda</taxon>
        <taxon>Hexapoda</taxon>
        <taxon>Insecta</taxon>
        <taxon>Pterygota</taxon>
        <taxon>Neoptera</taxon>
        <taxon>Endopterygota</taxon>
        <taxon>Lepidoptera</taxon>
        <taxon>Glossata</taxon>
        <taxon>Ditrysia</taxon>
        <taxon>Papilionoidea</taxon>
        <taxon>Pieridae</taxon>
        <taxon>Pierinae</taxon>
        <taxon>Leptosia</taxon>
    </lineage>
</organism>
<dbReference type="PANTHER" id="PTHR14699:SF0">
    <property type="entry name" value="TETRATRICOPEPTIDE REPEAT PROTEIN 21 HOMOLOG"/>
    <property type="match status" value="1"/>
</dbReference>
<evidence type="ECO:0000259" key="8">
    <source>
        <dbReference type="Pfam" id="PF25064"/>
    </source>
</evidence>
<dbReference type="InterPro" id="IPR019734">
    <property type="entry name" value="TPR_rpt"/>
</dbReference>
<dbReference type="PROSITE" id="PS50005">
    <property type="entry name" value="TPR"/>
    <property type="match status" value="2"/>
</dbReference>
<evidence type="ECO:0000259" key="5">
    <source>
        <dbReference type="Pfam" id="PF25060"/>
    </source>
</evidence>
<dbReference type="Pfam" id="PF25068">
    <property type="entry name" value="ARM_TT21_4th"/>
    <property type="match status" value="1"/>
</dbReference>
<dbReference type="GO" id="GO:0005929">
    <property type="term" value="C:cilium"/>
    <property type="evidence" value="ECO:0007669"/>
    <property type="project" value="GOC"/>
</dbReference>
<dbReference type="GO" id="GO:0030991">
    <property type="term" value="C:intraciliary transport particle A"/>
    <property type="evidence" value="ECO:0007669"/>
    <property type="project" value="TreeGrafter"/>
</dbReference>
<dbReference type="InterPro" id="IPR056835">
    <property type="entry name" value="ARM_TT21_5th"/>
</dbReference>
<dbReference type="AlphaFoldDB" id="A0AAV1JBL9"/>
<dbReference type="InterPro" id="IPR056834">
    <property type="entry name" value="ARM_TT21_C"/>
</dbReference>
<sequence>MALIYSHKLASIGDKENLYNLEAKLKEERKHASTTSLYYAGLFLSFTAKYEKAADYINKCLRKDPNYTDAVVLKSWNDMYLDVKMHMSIQDCLELVLSKNDKNVEALLGLAKLKYLMKEHDLSNLMLDKLIIYYPREVVPLIEKLKNEFAMQKWEAVNDTIERVLSLEPTNSEALKIKVFISLCKNSDYIETVDQLNTFFNVLENEETHNAYQFYDTAQIFSKACGRSSTVMSQVFRFAQYASQMYSNNVDYLSEVGYQCILQGKYKDALSFFKAASKIDSNSITALCGLTLCEMYEHGASDQVSQQVELLFEMQGNNKFPILYLLSAQLNSKSPNAISFLSQAIESQLKIASTYPYSLVYLKHLDPEFLLQVFKEYKRHLPKKPFVITSYILYSQEDKNSSTDTCFNVLKAICSACPGLVPALFELAKLKFQFGQPLEGEKLALQIGDLDNTHAGSQVLLTQIFIQLQQFSKAAQCLEMCLSYNFKVRDSAMYHFLNGVILKSFNQPQDALSSFSTSIQILTSKNNSGNKQIDAEFNIIDRATLYFLTIEVQSILGHFGDAGKTMQEAIQEFSYTSEENRLLIARADIALGKGDIDNALDTLNEVKPGQPYYFQAHSKMAHIYLKEKKDRAMFTNCFKEIVTNHPMADAHTMMGDAFMSIHEPVQAAESYDIAFKGNPTNIQLVKKLGNALMKMHEYDKAIQHYENAINLCNDDDLRFEYLELLIKLKQYDKVDSVISSELNQPYNKDKDTPTLTRRIKLLLIQAKSRELKNPTATNTNLILTEAKDLQGAVLKRVEIDSKGDLQEEKEKLSHILCLLAKVKSVKEPMTAANLLSEALIYSPRNPDTLLALSKLYAQMNNPEKCEQTCSVLLNADPNNESAAVMMADLAFRKVDFDTAQRHLSQILSVKPKSCEALAQLIEVQWRRGKLSEVETMMEQARQVMEKREDPEYSYCEGLYSAYLGKVNSALRQLNVARRSARCASGAAKRMVLLCLSQHAHSDTLREDDTRILALRTAEKLLAEVNPSERKGLQALLQLASKQKSNAERVLQELLPSISEEGAHEDPYLILAIANAYNIVKQPTRAKNILKRTISSIPWTPEKADGLEKCWLEVADIQIGSGRTEAAKELLAKVLIHNKSCTAAYQYLGYLTEKDQNYKGAAQNYEQAWIHSAKSDLSIGYKLAYANLKLKKYPECIVVCRHILKVHPEYPKIKKEIFEKAKTNLRT</sequence>
<evidence type="ECO:0000256" key="4">
    <source>
        <dbReference type="PROSITE-ProRule" id="PRU00339"/>
    </source>
</evidence>
<protein>
    <recommendedName>
        <fullName evidence="12">Tetratricopeptide repeat protein 21B</fullName>
    </recommendedName>
</protein>
<name>A0AAV1JBL9_9NEOP</name>